<dbReference type="GO" id="GO:0005524">
    <property type="term" value="F:ATP binding"/>
    <property type="evidence" value="ECO:0007669"/>
    <property type="project" value="InterPro"/>
</dbReference>
<evidence type="ECO:0000313" key="9">
    <source>
        <dbReference type="EMBL" id="OQO14344.1"/>
    </source>
</evidence>
<name>A0A1V8TSN8_9PEZI</name>
<protein>
    <recommendedName>
        <fullName evidence="11">DNA excision repair protein ERCC-6-like 2</fullName>
    </recommendedName>
</protein>
<dbReference type="SMART" id="SM00487">
    <property type="entry name" value="DEXDc"/>
    <property type="match status" value="1"/>
</dbReference>
<feature type="compositionally biased region" description="Basic residues" evidence="6">
    <location>
        <begin position="105"/>
        <end position="116"/>
    </location>
</feature>
<keyword evidence="4" id="KW-0067">ATP-binding</keyword>
<dbReference type="SUPFAM" id="SSF55729">
    <property type="entry name" value="Acyl-CoA N-acyltransferases (Nat)"/>
    <property type="match status" value="1"/>
</dbReference>
<comment type="caution">
    <text evidence="9">The sequence shown here is derived from an EMBL/GenBank/DDBJ whole genome shotgun (WGS) entry which is preliminary data.</text>
</comment>
<gene>
    <name evidence="9" type="ORF">B0A48_01220</name>
</gene>
<evidence type="ECO:0000256" key="1">
    <source>
        <dbReference type="ARBA" id="ARBA00004123"/>
    </source>
</evidence>
<dbReference type="PANTHER" id="PTHR45629">
    <property type="entry name" value="SNF2/RAD54 FAMILY MEMBER"/>
    <property type="match status" value="1"/>
</dbReference>
<evidence type="ECO:0000259" key="8">
    <source>
        <dbReference type="PROSITE" id="PS51194"/>
    </source>
</evidence>
<dbReference type="InterPro" id="IPR027417">
    <property type="entry name" value="P-loop_NTPase"/>
</dbReference>
<dbReference type="FunFam" id="3.40.50.10810:FF:000019">
    <property type="entry name" value="DNA excision repair protein ERCC-6-like 2 isoform X1"/>
    <property type="match status" value="1"/>
</dbReference>
<feature type="region of interest" description="Disordered" evidence="6">
    <location>
        <begin position="68"/>
        <end position="140"/>
    </location>
</feature>
<dbReference type="GO" id="GO:0016787">
    <property type="term" value="F:hydrolase activity"/>
    <property type="evidence" value="ECO:0007669"/>
    <property type="project" value="UniProtKB-KW"/>
</dbReference>
<keyword evidence="3" id="KW-0378">Hydrolase</keyword>
<dbReference type="InterPro" id="IPR050496">
    <property type="entry name" value="SNF2_RAD54_helicase_repair"/>
</dbReference>
<dbReference type="Gene3D" id="3.40.50.10810">
    <property type="entry name" value="Tandem AAA-ATPase domain"/>
    <property type="match status" value="1"/>
</dbReference>
<keyword evidence="5" id="KW-0539">Nucleus</keyword>
<dbReference type="InterPro" id="IPR014001">
    <property type="entry name" value="Helicase_ATP-bd"/>
</dbReference>
<dbReference type="InterPro" id="IPR000330">
    <property type="entry name" value="SNF2_N"/>
</dbReference>
<dbReference type="Pfam" id="PF00271">
    <property type="entry name" value="Helicase_C"/>
    <property type="match status" value="1"/>
</dbReference>
<feature type="region of interest" description="Disordered" evidence="6">
    <location>
        <begin position="172"/>
        <end position="193"/>
    </location>
</feature>
<keyword evidence="2" id="KW-0547">Nucleotide-binding</keyword>
<dbReference type="EMBL" id="NAJO01000002">
    <property type="protein sequence ID" value="OQO14344.1"/>
    <property type="molecule type" value="Genomic_DNA"/>
</dbReference>
<evidence type="ECO:0000256" key="6">
    <source>
        <dbReference type="SAM" id="MobiDB-lite"/>
    </source>
</evidence>
<evidence type="ECO:0000256" key="5">
    <source>
        <dbReference type="ARBA" id="ARBA00023242"/>
    </source>
</evidence>
<dbReference type="OrthoDB" id="413460at2759"/>
<dbReference type="InterPro" id="IPR029256">
    <property type="entry name" value="Heliccase-ass-bd"/>
</dbReference>
<organism evidence="9 10">
    <name type="scientific">Cryoendolithus antarcticus</name>
    <dbReference type="NCBI Taxonomy" id="1507870"/>
    <lineage>
        <taxon>Eukaryota</taxon>
        <taxon>Fungi</taxon>
        <taxon>Dikarya</taxon>
        <taxon>Ascomycota</taxon>
        <taxon>Pezizomycotina</taxon>
        <taxon>Dothideomycetes</taxon>
        <taxon>Dothideomycetidae</taxon>
        <taxon>Cladosporiales</taxon>
        <taxon>Cladosporiaceae</taxon>
        <taxon>Cryoendolithus</taxon>
    </lineage>
</organism>
<dbReference type="Pfam" id="PF14773">
    <property type="entry name" value="VIGSSK"/>
    <property type="match status" value="1"/>
</dbReference>
<dbReference type="Pfam" id="PF25806">
    <property type="entry name" value="RHH_ERCC6L2"/>
    <property type="match status" value="1"/>
</dbReference>
<sequence>MPTLSGRRRPLTLEEKVNIEAGEDSLSDKDDLDMLPRKRIAHTKGQDVSFDDYINSIQDAQDVVEITSDDDSGLASGALKASKARPKGERITFDDDESSDEAYKKFQKRKTVKRKKEATDRAAVKKRSTKNSMVGVRKKNLLDKKTGKERAWGEPSDDEALMETSLPDYLQQRRSSWDQRQKDAGDDGLLLPPTYEDVEFSDDERLDELAERPVVTESMPPINPYEDIELEYSGGSIPAPVAQFLKPYQIDGVQFLHQAFVYQKGVILGDDMGLGKTVQIVASLSVAFGKTGDERDKKRMRKMRRLGHKQWYPRALLIMPGSLMKNWENELAKWGWWHVYVCHGTKSKREEALHAATSGRLEVMITTYDTYRTYASEINAIRWDCVVADECHKIKEKTSAITKQMNDVNALCRIGLTGTAIQNKYEELWTLLNWTNPGTFGPISSWKQMICIPLKLGQSHDATLAKLAKARETATKLTTNVLPPFFLRRTKALIAHQLPKKSDQVVFCPMTEQQTEAYNNFCDSELIRCIRESSEPCDCGSGKKMGWCCYTEVDGMKWQHAVFPALVMFQKIANHLALLLPSTDNGDQHDKDVEKLKAAMPDSWLGLYKNKDSILNLANPDFCGKWRILRKLLRLWHANGDKVLVFSYSVRLLKMLDLLFKTTTSYSVSYLSGETPYAVRQETVDDFNSNPNQFVFLISTKAGGLGLNITSANKVVIVDPNWNPSYDLQAQDRAYRIGQTRDVEVFRLISAGTIEEIVYARQVYKQQQANIGYNASVERRYFKGVQDQKDLKGEIFGLGNLFAPASENIKLRDIFNKTNIAESRADVEIAGLDLEASQALDDLAGDDDPLLAPDDTKKAVAAMSQLAQEIIDEPASRRSKAKEKTKGRDPVQAILASVGVEYTHNNAEVIGTSKVEQRISSRARKVDRDGERERAFAHSQGDSVAAMAGVEGEDDDGVGQSRAKILWQPDEEVRKRQFCSMARSFGYEDVSEFALVVEGWTQEERRRGLEVFYGKVARDVTDALLEGTSSRLHSMLGVNGSDPTSTRLHTGPLPLYTRPGPDVNNKPTTLSVYTPSTLHFWSQAAAWTEMMNLAFSTSHGSTKTMPGHIDRFSTDTQFINELGGHAGTFLIVLAFDEPDGEPFDGIIGTAAAKHYAPPSGPLPPKSQQGETFSRSTESFATFEGAELWELRHMGVRPDLQGRGLAGYLMKFCEGEVERLFKARGSSGGDAEDKGLVMLLTTLKEINESFYAKRGWKWDEEKKFGKGWMGSEAGFSVAHMSKRLA</sequence>
<keyword evidence="10" id="KW-1185">Reference proteome</keyword>
<dbReference type="CDD" id="cd18793">
    <property type="entry name" value="SF2_C_SNF"/>
    <property type="match status" value="1"/>
</dbReference>
<feature type="compositionally biased region" description="Basic and acidic residues" evidence="6">
    <location>
        <begin position="921"/>
        <end position="936"/>
    </location>
</feature>
<dbReference type="CDD" id="cd04301">
    <property type="entry name" value="NAT_SF"/>
    <property type="match status" value="1"/>
</dbReference>
<feature type="region of interest" description="Disordered" evidence="6">
    <location>
        <begin position="921"/>
        <end position="943"/>
    </location>
</feature>
<feature type="region of interest" description="Disordered" evidence="6">
    <location>
        <begin position="1035"/>
        <end position="1061"/>
    </location>
</feature>
<dbReference type="InterPro" id="IPR057931">
    <property type="entry name" value="RHH_ERCC6L2"/>
</dbReference>
<dbReference type="Proteomes" id="UP000192596">
    <property type="component" value="Unassembled WGS sequence"/>
</dbReference>
<dbReference type="InterPro" id="IPR001650">
    <property type="entry name" value="Helicase_C-like"/>
</dbReference>
<dbReference type="Gene3D" id="3.40.630.30">
    <property type="match status" value="1"/>
</dbReference>
<dbReference type="SMART" id="SM00490">
    <property type="entry name" value="HELICc"/>
    <property type="match status" value="1"/>
</dbReference>
<dbReference type="InterPro" id="IPR016181">
    <property type="entry name" value="Acyl_CoA_acyltransferase"/>
</dbReference>
<evidence type="ECO:0008006" key="11">
    <source>
        <dbReference type="Google" id="ProtNLM"/>
    </source>
</evidence>
<evidence type="ECO:0000256" key="4">
    <source>
        <dbReference type="ARBA" id="ARBA00022840"/>
    </source>
</evidence>
<dbReference type="PROSITE" id="PS51192">
    <property type="entry name" value="HELICASE_ATP_BIND_1"/>
    <property type="match status" value="1"/>
</dbReference>
<dbReference type="STRING" id="1507870.A0A1V8TSN8"/>
<dbReference type="InParanoid" id="A0A1V8TSN8"/>
<feature type="compositionally biased region" description="Basic and acidic residues" evidence="6">
    <location>
        <begin position="175"/>
        <end position="185"/>
    </location>
</feature>
<proteinExistence type="predicted"/>
<evidence type="ECO:0000259" key="7">
    <source>
        <dbReference type="PROSITE" id="PS51192"/>
    </source>
</evidence>
<reference evidence="10" key="1">
    <citation type="submission" date="2017-03" db="EMBL/GenBank/DDBJ databases">
        <title>Genomes of endolithic fungi from Antarctica.</title>
        <authorList>
            <person name="Coleine C."/>
            <person name="Masonjones S."/>
            <person name="Stajich J.E."/>
        </authorList>
    </citation>
    <scope>NUCLEOTIDE SEQUENCE [LARGE SCALE GENOMIC DNA]</scope>
    <source>
        <strain evidence="10">CCFEE 5527</strain>
    </source>
</reference>
<accession>A0A1V8TSN8</accession>
<feature type="domain" description="Helicase C-terminal" evidence="8">
    <location>
        <begin position="628"/>
        <end position="783"/>
    </location>
</feature>
<comment type="subcellular location">
    <subcellularLocation>
        <location evidence="1">Nucleus</location>
    </subcellularLocation>
</comment>
<dbReference type="GO" id="GO:0005634">
    <property type="term" value="C:nucleus"/>
    <property type="evidence" value="ECO:0007669"/>
    <property type="project" value="UniProtKB-SubCell"/>
</dbReference>
<evidence type="ECO:0000313" key="10">
    <source>
        <dbReference type="Proteomes" id="UP000192596"/>
    </source>
</evidence>
<dbReference type="InterPro" id="IPR049730">
    <property type="entry name" value="SNF2/RAD54-like_C"/>
</dbReference>
<dbReference type="InterPro" id="IPR038718">
    <property type="entry name" value="SNF2-like_sf"/>
</dbReference>
<dbReference type="SUPFAM" id="SSF52540">
    <property type="entry name" value="P-loop containing nucleoside triphosphate hydrolases"/>
    <property type="match status" value="2"/>
</dbReference>
<dbReference type="PROSITE" id="PS51194">
    <property type="entry name" value="HELICASE_CTER"/>
    <property type="match status" value="1"/>
</dbReference>
<evidence type="ECO:0000256" key="2">
    <source>
        <dbReference type="ARBA" id="ARBA00022741"/>
    </source>
</evidence>
<dbReference type="PANTHER" id="PTHR45629:SF7">
    <property type="entry name" value="DNA EXCISION REPAIR PROTEIN ERCC-6-RELATED"/>
    <property type="match status" value="1"/>
</dbReference>
<feature type="domain" description="Helicase ATP-binding" evidence="7">
    <location>
        <begin position="257"/>
        <end position="438"/>
    </location>
</feature>
<dbReference type="Gene3D" id="3.40.50.300">
    <property type="entry name" value="P-loop containing nucleotide triphosphate hydrolases"/>
    <property type="match status" value="1"/>
</dbReference>
<evidence type="ECO:0000256" key="3">
    <source>
        <dbReference type="ARBA" id="ARBA00022801"/>
    </source>
</evidence>
<dbReference type="Pfam" id="PF00176">
    <property type="entry name" value="SNF2-rel_dom"/>
    <property type="match status" value="1"/>
</dbReference>